<dbReference type="VEuPathDB" id="PiroplasmaDB:BEWA_036770"/>
<dbReference type="Pfam" id="PF04385">
    <property type="entry name" value="FAINT"/>
    <property type="match status" value="3"/>
</dbReference>
<feature type="compositionally biased region" description="Basic and acidic residues" evidence="1">
    <location>
        <begin position="273"/>
        <end position="285"/>
    </location>
</feature>
<gene>
    <name evidence="3" type="ORF">BEWA_036770</name>
</gene>
<dbReference type="AlphaFoldDB" id="L1LE69"/>
<reference evidence="3 4" key="1">
    <citation type="journal article" date="2012" name="BMC Genomics">
        <title>Comparative genomic analysis and phylogenetic position of Theileria equi.</title>
        <authorList>
            <person name="Kappmeyer L.S."/>
            <person name="Thiagarajan M."/>
            <person name="Herndon D.R."/>
            <person name="Ramsay J.D."/>
            <person name="Caler E."/>
            <person name="Djikeng A."/>
            <person name="Gillespie J.J."/>
            <person name="Lau A.O."/>
            <person name="Roalson E.H."/>
            <person name="Silva J.C."/>
            <person name="Silva M.G."/>
            <person name="Suarez C.E."/>
            <person name="Ueti M.W."/>
            <person name="Nene V.M."/>
            <person name="Mealey R.H."/>
            <person name="Knowles D.P."/>
            <person name="Brayton K.A."/>
        </authorList>
    </citation>
    <scope>NUCLEOTIDE SEQUENCE [LARGE SCALE GENOMIC DNA]</scope>
    <source>
        <strain evidence="3 4">WA</strain>
    </source>
</reference>
<name>L1LE69_THEEQ</name>
<comment type="caution">
    <text evidence="3">The sequence shown here is derived from an EMBL/GenBank/DDBJ whole genome shotgun (WGS) entry which is preliminary data.</text>
</comment>
<feature type="compositionally biased region" description="Basic and acidic residues" evidence="1">
    <location>
        <begin position="323"/>
        <end position="332"/>
    </location>
</feature>
<dbReference type="EMBL" id="ACOU01000002">
    <property type="protein sequence ID" value="EKX73641.1"/>
    <property type="molecule type" value="Genomic_DNA"/>
</dbReference>
<dbReference type="KEGG" id="beq:BEWA_036770"/>
<dbReference type="InterPro" id="IPR007480">
    <property type="entry name" value="DUF529"/>
</dbReference>
<evidence type="ECO:0000256" key="1">
    <source>
        <dbReference type="SAM" id="MobiDB-lite"/>
    </source>
</evidence>
<feature type="compositionally biased region" description="Acidic residues" evidence="1">
    <location>
        <begin position="185"/>
        <end position="201"/>
    </location>
</feature>
<accession>L1LE69</accession>
<evidence type="ECO:0000256" key="2">
    <source>
        <dbReference type="SAM" id="SignalP"/>
    </source>
</evidence>
<keyword evidence="2" id="KW-0732">Signal</keyword>
<organism evidence="3 4">
    <name type="scientific">Theileria equi strain WA</name>
    <dbReference type="NCBI Taxonomy" id="1537102"/>
    <lineage>
        <taxon>Eukaryota</taxon>
        <taxon>Sar</taxon>
        <taxon>Alveolata</taxon>
        <taxon>Apicomplexa</taxon>
        <taxon>Aconoidasida</taxon>
        <taxon>Piroplasmida</taxon>
        <taxon>Theileriidae</taxon>
        <taxon>Theileria</taxon>
    </lineage>
</organism>
<sequence>MRFLSVFSVLFLVRLSSCDEVVFDLSSPDPSLARDYKSTVDGVVHHSFFSTGLFFSKVVDGGVTLWEGKGEERCDVLFTSVGDRTRAVLHVWVKGLPSRMLYYEKLDGEWKLVTIRVKGLPESEEPVSPQEHAAELNFANLGCPLGGCSGSEVPSHDEDLGDLDDQDSGETLVEEVQPEVAPAESPEDDEPGKESESDDMGDPSKENEQEARVEETMLEGVTSEDEEPKASEPPKNAEKNVAPTHSQVLEKGEHVSHGLGKSTAGGASLDNIASHHSEVKQESPKKHLQGTSPKDTPKAPTQPGSVPEVKQEQNPATNLQGGAKKEQDEAKEQQPAAKPVTLSERAKKVDAKSFDVRESSSNGVPLLTCTPRSGVVANELKYGDETIWNNSRGSCLSALIYFKGEKPYVVTVQYRENEEDRTLFFHNTGSKWEHNKREHERKLCGLKGLPTPQSAGQAGGTTLVTLDLAHPDRSKVSINDQSSDVMNIMEYTPKNGYHISSVMDGGVEVWTAGTGETSGLVNSYTKGDSSLITIGVDKGDDLEHKHFEKVDGKWREVTLGDFLKKYNEMKGLPKASK</sequence>
<dbReference type="eggNOG" id="ENOG502TN5E">
    <property type="taxonomic scope" value="Eukaryota"/>
</dbReference>
<keyword evidence="4" id="KW-1185">Reference proteome</keyword>
<proteinExistence type="predicted"/>
<dbReference type="RefSeq" id="XP_004833093.1">
    <property type="nucleotide sequence ID" value="XM_004833036.1"/>
</dbReference>
<evidence type="ECO:0000313" key="3">
    <source>
        <dbReference type="EMBL" id="EKX73641.1"/>
    </source>
</evidence>
<evidence type="ECO:0000313" key="4">
    <source>
        <dbReference type="Proteomes" id="UP000031512"/>
    </source>
</evidence>
<protein>
    <submittedName>
        <fullName evidence="3">Signal peptide containing protein</fullName>
    </submittedName>
</protein>
<feature type="chain" id="PRO_5003953269" evidence="2">
    <location>
        <begin position="19"/>
        <end position="577"/>
    </location>
</feature>
<dbReference type="Proteomes" id="UP000031512">
    <property type="component" value="Unassembled WGS sequence"/>
</dbReference>
<feature type="region of interest" description="Disordered" evidence="1">
    <location>
        <begin position="149"/>
        <end position="346"/>
    </location>
</feature>
<feature type="compositionally biased region" description="Basic and acidic residues" evidence="1">
    <location>
        <begin position="202"/>
        <end position="215"/>
    </location>
</feature>
<feature type="compositionally biased region" description="Basic and acidic residues" evidence="1">
    <location>
        <begin position="228"/>
        <end position="238"/>
    </location>
</feature>
<feature type="compositionally biased region" description="Acidic residues" evidence="1">
    <location>
        <begin position="159"/>
        <end position="177"/>
    </location>
</feature>
<dbReference type="GeneID" id="15806564"/>
<dbReference type="STRING" id="1537102.L1LE69"/>
<feature type="signal peptide" evidence="2">
    <location>
        <begin position="1"/>
        <end position="18"/>
    </location>
</feature>